<dbReference type="SUPFAM" id="SSF53807">
    <property type="entry name" value="Helical backbone' metal receptor"/>
    <property type="match status" value="1"/>
</dbReference>
<dbReference type="RefSeq" id="WP_115345726.1">
    <property type="nucleotide sequence ID" value="NZ_UGPG01000001.1"/>
</dbReference>
<evidence type="ECO:0000256" key="2">
    <source>
        <dbReference type="ARBA" id="ARBA00022729"/>
    </source>
</evidence>
<dbReference type="PROSITE" id="PS51257">
    <property type="entry name" value="PROKAR_LIPOPROTEIN"/>
    <property type="match status" value="1"/>
</dbReference>
<evidence type="ECO:0000256" key="4">
    <source>
        <dbReference type="SAM" id="SignalP"/>
    </source>
</evidence>
<dbReference type="InterPro" id="IPR050902">
    <property type="entry name" value="ABC_Transporter_SBP"/>
</dbReference>
<gene>
    <name evidence="6" type="primary">btuF_1</name>
    <name evidence="6" type="ORF">NCTC10815_00992</name>
</gene>
<evidence type="ECO:0000259" key="5">
    <source>
        <dbReference type="PROSITE" id="PS50983"/>
    </source>
</evidence>
<keyword evidence="2 4" id="KW-0732">Signal</keyword>
<dbReference type="InterPro" id="IPR054828">
    <property type="entry name" value="Vit_B12_bind_prot"/>
</dbReference>
<organism evidence="6 7">
    <name type="scientific">Listeria grayi</name>
    <name type="common">Listeria murrayi</name>
    <dbReference type="NCBI Taxonomy" id="1641"/>
    <lineage>
        <taxon>Bacteria</taxon>
        <taxon>Bacillati</taxon>
        <taxon>Bacillota</taxon>
        <taxon>Bacilli</taxon>
        <taxon>Bacillales</taxon>
        <taxon>Listeriaceae</taxon>
        <taxon>Listeria</taxon>
    </lineage>
</organism>
<dbReference type="FunFam" id="3.40.50.1980:FF:000035">
    <property type="entry name" value="Iron ABC transporter substrate-binding protein"/>
    <property type="match status" value="1"/>
</dbReference>
<dbReference type="GO" id="GO:0071281">
    <property type="term" value="P:cellular response to iron ion"/>
    <property type="evidence" value="ECO:0007669"/>
    <property type="project" value="TreeGrafter"/>
</dbReference>
<protein>
    <submittedName>
        <fullName evidence="6">Vitamin B12-binding protein</fullName>
    </submittedName>
</protein>
<name>A0A378MBI6_LISGR</name>
<comment type="similarity">
    <text evidence="1">Belongs to the bacterial solute-binding protein 8 family.</text>
</comment>
<evidence type="ECO:0000256" key="3">
    <source>
        <dbReference type="SAM" id="Coils"/>
    </source>
</evidence>
<dbReference type="PROSITE" id="PS50983">
    <property type="entry name" value="FE_B12_PBP"/>
    <property type="match status" value="1"/>
</dbReference>
<evidence type="ECO:0000256" key="1">
    <source>
        <dbReference type="ARBA" id="ARBA00008814"/>
    </source>
</evidence>
<dbReference type="Proteomes" id="UP000254879">
    <property type="component" value="Unassembled WGS sequence"/>
</dbReference>
<keyword evidence="3" id="KW-0175">Coiled coil</keyword>
<feature type="coiled-coil region" evidence="3">
    <location>
        <begin position="160"/>
        <end position="187"/>
    </location>
</feature>
<sequence>MKLLKSLPILLLAGILASCGISSTTEKAQTPSFHKVVDAEGNKIQLKQKPKKIVSLIPSNTEILFALGLGKEVKGVTAYDDYPKAAQKIIKVVSTEVDTEKIIAMKPDLVLGHESSLNFQKDAYKQLEEAKIPLFVVKDAQTLQSAEKTIEQIGQLTGTTDKAKAVVQRMEKQKASLQTKAAKQKKQPTVWIEISNDLYTAGDNTFMNEMLDLAGGKNIVTKKGYPKYNEEQVIKADPDVIITTYPNAKQEIAKRKAWKNIRAVKDGRIYSLDADELSRPGPRLIDGVEEIYQAIYAK</sequence>
<feature type="domain" description="Fe/B12 periplasmic-binding" evidence="5">
    <location>
        <begin position="52"/>
        <end position="298"/>
    </location>
</feature>
<dbReference type="Pfam" id="PF01497">
    <property type="entry name" value="Peripla_BP_2"/>
    <property type="match status" value="1"/>
</dbReference>
<dbReference type="PANTHER" id="PTHR30535:SF34">
    <property type="entry name" value="MOLYBDATE-BINDING PROTEIN MOLA"/>
    <property type="match status" value="1"/>
</dbReference>
<evidence type="ECO:0000313" key="6">
    <source>
        <dbReference type="EMBL" id="STY43691.1"/>
    </source>
</evidence>
<accession>A0A378MBI6</accession>
<evidence type="ECO:0000313" key="7">
    <source>
        <dbReference type="Proteomes" id="UP000254879"/>
    </source>
</evidence>
<proteinExistence type="inferred from homology"/>
<dbReference type="AlphaFoldDB" id="A0A378MBI6"/>
<dbReference type="EMBL" id="UGPG01000001">
    <property type="protein sequence ID" value="STY43691.1"/>
    <property type="molecule type" value="Genomic_DNA"/>
</dbReference>
<feature type="chain" id="PRO_5016979923" evidence="4">
    <location>
        <begin position="29"/>
        <end position="298"/>
    </location>
</feature>
<dbReference type="PANTHER" id="PTHR30535">
    <property type="entry name" value="VITAMIN B12-BINDING PROTEIN"/>
    <property type="match status" value="1"/>
</dbReference>
<dbReference type="CDD" id="cd01143">
    <property type="entry name" value="YvrC"/>
    <property type="match status" value="1"/>
</dbReference>
<feature type="signal peptide" evidence="4">
    <location>
        <begin position="1"/>
        <end position="28"/>
    </location>
</feature>
<reference evidence="6 7" key="1">
    <citation type="submission" date="2018-06" db="EMBL/GenBank/DDBJ databases">
        <authorList>
            <consortium name="Pathogen Informatics"/>
            <person name="Doyle S."/>
        </authorList>
    </citation>
    <scope>NUCLEOTIDE SEQUENCE [LARGE SCALE GENOMIC DNA]</scope>
    <source>
        <strain evidence="7">NCTC 10815</strain>
    </source>
</reference>
<dbReference type="Gene3D" id="3.40.50.1980">
    <property type="entry name" value="Nitrogenase molybdenum iron protein domain"/>
    <property type="match status" value="2"/>
</dbReference>
<dbReference type="NCBIfam" id="NF038402">
    <property type="entry name" value="TroA_like"/>
    <property type="match status" value="1"/>
</dbReference>
<dbReference type="InterPro" id="IPR002491">
    <property type="entry name" value="ABC_transptr_periplasmic_BD"/>
</dbReference>